<dbReference type="SUPFAM" id="SSF56235">
    <property type="entry name" value="N-terminal nucleophile aminohydrolases (Ntn hydrolases)"/>
    <property type="match status" value="1"/>
</dbReference>
<dbReference type="Pfam" id="PF10584">
    <property type="entry name" value="Proteasome_A_N"/>
    <property type="match status" value="1"/>
</dbReference>
<keyword evidence="1 2" id="KW-0647">Proteasome</keyword>
<accession>A0A059F4V9</accession>
<evidence type="ECO:0000313" key="6">
    <source>
        <dbReference type="Proteomes" id="UP000030655"/>
    </source>
</evidence>
<dbReference type="Proteomes" id="UP000030655">
    <property type="component" value="Unassembled WGS sequence"/>
</dbReference>
<evidence type="ECO:0000259" key="4">
    <source>
        <dbReference type="PROSITE" id="PS00388"/>
    </source>
</evidence>
<dbReference type="VEuPathDB" id="MicrosporidiaDB:H312_00351"/>
<dbReference type="InterPro" id="IPR050115">
    <property type="entry name" value="Proteasome_alpha"/>
</dbReference>
<reference evidence="5 6" key="2">
    <citation type="submission" date="2014-03" db="EMBL/GenBank/DDBJ databases">
        <title>The Genome Sequence of Anncaliia algerae insect isolate PRA339.</title>
        <authorList>
            <consortium name="The Broad Institute Genome Sequencing Platform"/>
            <consortium name="The Broad Institute Genome Sequencing Center for Infectious Disease"/>
            <person name="Cuomo C."/>
            <person name="Becnel J."/>
            <person name="Sanscrainte N."/>
            <person name="Walker B."/>
            <person name="Young S.K."/>
            <person name="Zeng Q."/>
            <person name="Gargeya S."/>
            <person name="Fitzgerald M."/>
            <person name="Haas B."/>
            <person name="Abouelleil A."/>
            <person name="Alvarado L."/>
            <person name="Arachchi H.M."/>
            <person name="Berlin A.M."/>
            <person name="Chapman S.B."/>
            <person name="Dewar J."/>
            <person name="Goldberg J."/>
            <person name="Griggs A."/>
            <person name="Gujja S."/>
            <person name="Hansen M."/>
            <person name="Howarth C."/>
            <person name="Imamovic A."/>
            <person name="Larimer J."/>
            <person name="McCowan C."/>
            <person name="Murphy C."/>
            <person name="Neiman D."/>
            <person name="Pearson M."/>
            <person name="Priest M."/>
            <person name="Roberts A."/>
            <person name="Saif S."/>
            <person name="Shea T."/>
            <person name="Sisk P."/>
            <person name="Sykes S."/>
            <person name="Wortman J."/>
            <person name="Nusbaum C."/>
            <person name="Birren B."/>
        </authorList>
    </citation>
    <scope>NUCLEOTIDE SEQUENCE [LARGE SCALE GENOMIC DNA]</scope>
    <source>
        <strain evidence="5 6">PRA339</strain>
    </source>
</reference>
<dbReference type="AlphaFoldDB" id="A0A059F4V9"/>
<name>A0A059F4V9_9MICR</name>
<evidence type="ECO:0000256" key="2">
    <source>
        <dbReference type="PROSITE-ProRule" id="PRU00808"/>
    </source>
</evidence>
<dbReference type="HOGENOM" id="CLU_035750_4_2_1"/>
<protein>
    <recommendedName>
        <fullName evidence="3">Proteasome subunit alpha type</fullName>
    </recommendedName>
</protein>
<dbReference type="PANTHER" id="PTHR11599">
    <property type="entry name" value="PROTEASOME SUBUNIT ALPHA/BETA"/>
    <property type="match status" value="1"/>
</dbReference>
<comment type="similarity">
    <text evidence="2 3">Belongs to the peptidase T1A family.</text>
</comment>
<dbReference type="PROSITE" id="PS00388">
    <property type="entry name" value="PROTEASOME_ALPHA_1"/>
    <property type="match status" value="1"/>
</dbReference>
<gene>
    <name evidence="5" type="ORF">H312_00351</name>
</gene>
<evidence type="ECO:0000313" key="5">
    <source>
        <dbReference type="EMBL" id="KCZ82328.1"/>
    </source>
</evidence>
<dbReference type="Pfam" id="PF00227">
    <property type="entry name" value="Proteasome"/>
    <property type="match status" value="1"/>
</dbReference>
<dbReference type="InterPro" id="IPR001353">
    <property type="entry name" value="Proteasome_sua/b"/>
</dbReference>
<keyword evidence="6" id="KW-1185">Reference proteome</keyword>
<dbReference type="InterPro" id="IPR029055">
    <property type="entry name" value="Ntn_hydrolases_N"/>
</dbReference>
<dbReference type="SMART" id="SM00948">
    <property type="entry name" value="Proteasome_A_N"/>
    <property type="match status" value="1"/>
</dbReference>
<feature type="domain" description="Proteasome alpha-type subunits" evidence="4">
    <location>
        <begin position="4"/>
        <end position="26"/>
    </location>
</feature>
<evidence type="ECO:0000256" key="3">
    <source>
        <dbReference type="RuleBase" id="RU000551"/>
    </source>
</evidence>
<dbReference type="PROSITE" id="PS51475">
    <property type="entry name" value="PROTEASOME_ALPHA_2"/>
    <property type="match status" value="1"/>
</dbReference>
<dbReference type="InterPro" id="IPR000426">
    <property type="entry name" value="Proteasome_asu_N"/>
</dbReference>
<keyword evidence="3" id="KW-0963">Cytoplasm</keyword>
<reference evidence="6" key="1">
    <citation type="submission" date="2013-02" db="EMBL/GenBank/DDBJ databases">
        <authorList>
            <consortium name="The Broad Institute Genome Sequencing Platform"/>
            <person name="Cuomo C."/>
            <person name="Becnel J."/>
            <person name="Sanscrainte N."/>
            <person name="Walker B."/>
            <person name="Young S.K."/>
            <person name="Zeng Q."/>
            <person name="Gargeya S."/>
            <person name="Fitzgerald M."/>
            <person name="Haas B."/>
            <person name="Abouelleil A."/>
            <person name="Alvarado L."/>
            <person name="Arachchi H.M."/>
            <person name="Berlin A.M."/>
            <person name="Chapman S.B."/>
            <person name="Dewar J."/>
            <person name="Goldberg J."/>
            <person name="Griggs A."/>
            <person name="Gujja S."/>
            <person name="Hansen M."/>
            <person name="Howarth C."/>
            <person name="Imamovic A."/>
            <person name="Larimer J."/>
            <person name="McCowan C."/>
            <person name="Murphy C."/>
            <person name="Neiman D."/>
            <person name="Pearson M."/>
            <person name="Priest M."/>
            <person name="Roberts A."/>
            <person name="Saif S."/>
            <person name="Shea T."/>
            <person name="Sisk P."/>
            <person name="Sykes S."/>
            <person name="Wortman J."/>
            <person name="Nusbaum C."/>
            <person name="Birren B."/>
        </authorList>
    </citation>
    <scope>NUCLEOTIDE SEQUENCE [LARGE SCALE GENOMIC DNA]</scope>
    <source>
        <strain evidence="6">PRA339</strain>
    </source>
</reference>
<dbReference type="OrthoDB" id="431557at2759"/>
<dbReference type="InterPro" id="IPR023332">
    <property type="entry name" value="Proteasome_alpha-type"/>
</dbReference>
<dbReference type="STRING" id="1288291.A0A059F4V9"/>
<dbReference type="GO" id="GO:0034515">
    <property type="term" value="C:proteasome storage granule"/>
    <property type="evidence" value="ECO:0007669"/>
    <property type="project" value="EnsemblFungi"/>
</dbReference>
<proteinExistence type="inferred from homology"/>
<evidence type="ECO:0000256" key="1">
    <source>
        <dbReference type="ARBA" id="ARBA00022942"/>
    </source>
</evidence>
<dbReference type="EMBL" id="KK365131">
    <property type="protein sequence ID" value="KCZ82328.1"/>
    <property type="molecule type" value="Genomic_DNA"/>
</dbReference>
<dbReference type="GO" id="GO:0010499">
    <property type="term" value="P:proteasomal ubiquitin-independent protein catabolic process"/>
    <property type="evidence" value="ECO:0007669"/>
    <property type="project" value="EnsemblFungi"/>
</dbReference>
<comment type="subunit">
    <text evidence="3">The 26S proteasome consists of a 20S proteasome core and two 19S regulatory subunits.</text>
</comment>
<dbReference type="GO" id="GO:0005634">
    <property type="term" value="C:nucleus"/>
    <property type="evidence" value="ECO:0007669"/>
    <property type="project" value="UniProtKB-SubCell"/>
</dbReference>
<dbReference type="GO" id="GO:0019773">
    <property type="term" value="C:proteasome core complex, alpha-subunit complex"/>
    <property type="evidence" value="ECO:0007669"/>
    <property type="project" value="UniProtKB-UniRule"/>
</dbReference>
<dbReference type="GO" id="GO:0043161">
    <property type="term" value="P:proteasome-mediated ubiquitin-dependent protein catabolic process"/>
    <property type="evidence" value="ECO:0007669"/>
    <property type="project" value="EnsemblFungi"/>
</dbReference>
<keyword evidence="3" id="KW-0539">Nucleus</keyword>
<sequence length="235" mass="26816">MSDSRKNVNTFSPEGRLYQIEYAMKASNLGTTTLGLIIGDKGILISEKKVVNKFQIKDSVKKHHKVFDHIVIGASGISADAKSIVDKSRDYALYHHRIYNENVPVESMLKHLCSLALKFGEKDYSRKIFSRPFGSSILTISYENEPKLYLFDPSGSFRRYNAKVLGNATQVLENELENKYPLMKEFDSGLLESLKIFKEVMRDPMTKENVEISVVCKDGVKFYNCDEIEKLILQI</sequence>
<dbReference type="Gene3D" id="3.60.20.10">
    <property type="entry name" value="Glutamine Phosphoribosylpyrophosphate, subunit 1, domain 1"/>
    <property type="match status" value="1"/>
</dbReference>
<organism evidence="5 6">
    <name type="scientific">Anncaliia algerae PRA339</name>
    <dbReference type="NCBI Taxonomy" id="1288291"/>
    <lineage>
        <taxon>Eukaryota</taxon>
        <taxon>Fungi</taxon>
        <taxon>Fungi incertae sedis</taxon>
        <taxon>Microsporidia</taxon>
        <taxon>Tubulinosematoidea</taxon>
        <taxon>Tubulinosematidae</taxon>
        <taxon>Anncaliia</taxon>
    </lineage>
</organism>
<comment type="subcellular location">
    <subcellularLocation>
        <location evidence="3">Cytoplasm</location>
    </subcellularLocation>
    <subcellularLocation>
        <location evidence="3">Nucleus</location>
    </subcellularLocation>
</comment>